<dbReference type="GO" id="GO:0016747">
    <property type="term" value="F:acyltransferase activity, transferring groups other than amino-acyl groups"/>
    <property type="evidence" value="ECO:0007669"/>
    <property type="project" value="TreeGrafter"/>
</dbReference>
<evidence type="ECO:0000256" key="1">
    <source>
        <dbReference type="SAM" id="Phobius"/>
    </source>
</evidence>
<dbReference type="EMBL" id="VFMM01000001">
    <property type="protein sequence ID" value="TQJ16203.1"/>
    <property type="molecule type" value="Genomic_DNA"/>
</dbReference>
<feature type="transmembrane region" description="Helical" evidence="1">
    <location>
        <begin position="39"/>
        <end position="60"/>
    </location>
</feature>
<dbReference type="AlphaFoldDB" id="A0A542ELH5"/>
<keyword evidence="1" id="KW-0812">Transmembrane</keyword>
<keyword evidence="1" id="KW-0472">Membrane</keyword>
<feature type="transmembrane region" description="Helical" evidence="1">
    <location>
        <begin position="104"/>
        <end position="122"/>
    </location>
</feature>
<protein>
    <submittedName>
        <fullName evidence="2">S-formylglutathione hydrolase FrmB</fullName>
    </submittedName>
</protein>
<comment type="caution">
    <text evidence="2">The sequence shown here is derived from an EMBL/GenBank/DDBJ whole genome shotgun (WGS) entry which is preliminary data.</text>
</comment>
<feature type="transmembrane region" description="Helical" evidence="1">
    <location>
        <begin position="72"/>
        <end position="92"/>
    </location>
</feature>
<dbReference type="SUPFAM" id="SSF53474">
    <property type="entry name" value="alpha/beta-Hydrolases"/>
    <property type="match status" value="1"/>
</dbReference>
<dbReference type="PANTHER" id="PTHR48098">
    <property type="entry name" value="ENTEROCHELIN ESTERASE-RELATED"/>
    <property type="match status" value="1"/>
</dbReference>
<accession>A0A542ELH5</accession>
<dbReference type="InterPro" id="IPR000801">
    <property type="entry name" value="Esterase-like"/>
</dbReference>
<proteinExistence type="predicted"/>
<dbReference type="PANTHER" id="PTHR48098:SF1">
    <property type="entry name" value="DIACYLGLYCEROL ACYLTRANSFERASE_MYCOLYLTRANSFERASE AG85A"/>
    <property type="match status" value="1"/>
</dbReference>
<dbReference type="InterPro" id="IPR050583">
    <property type="entry name" value="Mycobacterial_A85_antigen"/>
</dbReference>
<dbReference type="Gene3D" id="3.40.50.1820">
    <property type="entry name" value="alpha/beta hydrolase"/>
    <property type="match status" value="1"/>
</dbReference>
<dbReference type="GO" id="GO:0016787">
    <property type="term" value="F:hydrolase activity"/>
    <property type="evidence" value="ECO:0007669"/>
    <property type="project" value="UniProtKB-KW"/>
</dbReference>
<reference evidence="2 3" key="1">
    <citation type="submission" date="2019-06" db="EMBL/GenBank/DDBJ databases">
        <title>Sequencing the genomes of 1000 actinobacteria strains.</title>
        <authorList>
            <person name="Klenk H.-P."/>
        </authorList>
    </citation>
    <scope>NUCLEOTIDE SEQUENCE [LARGE SCALE GENOMIC DNA]</scope>
    <source>
        <strain evidence="2 3">DSM 17305</strain>
    </source>
</reference>
<keyword evidence="2" id="KW-0378">Hydrolase</keyword>
<dbReference type="InterPro" id="IPR029058">
    <property type="entry name" value="AB_hydrolase_fold"/>
</dbReference>
<dbReference type="Proteomes" id="UP000316298">
    <property type="component" value="Unassembled WGS sequence"/>
</dbReference>
<gene>
    <name evidence="2" type="ORF">FB475_0292</name>
</gene>
<organism evidence="2 3">
    <name type="scientific">Kribbella jejuensis</name>
    <dbReference type="NCBI Taxonomy" id="236068"/>
    <lineage>
        <taxon>Bacteria</taxon>
        <taxon>Bacillati</taxon>
        <taxon>Actinomycetota</taxon>
        <taxon>Actinomycetes</taxon>
        <taxon>Propionibacteriales</taxon>
        <taxon>Kribbellaceae</taxon>
        <taxon>Kribbella</taxon>
    </lineage>
</organism>
<keyword evidence="3" id="KW-1185">Reference proteome</keyword>
<evidence type="ECO:0000313" key="2">
    <source>
        <dbReference type="EMBL" id="TQJ16203.1"/>
    </source>
</evidence>
<name>A0A542ELH5_9ACTN</name>
<sequence>MDGWTGVSLLGGWLPVALQVAAAAALLVAVGWRDRRWRLRVLPAVVGLTAVLTVLAAYPGARAARQVDPVPISVWLWLGVTAGALLVLAAGWRGARWWRRGTALVAAALAAFLCANAINQYVGYYPTIGAALDDWKHAPLPGQTSLPVAVHAAGVATVPPAGKLVAVDIPATYSHFTHRQELVYLPPIWFVGRSRPALPVVELIGAEHGSPGDWVRLGNAVRVSDDYAAAHSGYAPILVFADATGRFSNDTECVNGVPGNAADHLAEDIPAYVGKTFGAVRDPRRWAVAGFSMGGTCALDLVVEHPEVFGHFADISGDLAPYTGTPAQTLHDLYGGDDNARRANDPRLVMRAHGPYVGVSGLFCTSTGEVDRRHEAEELARAAAAVDIASRVEVSPGAHTWQFAASEFAKLFPWLVDQLAARQGAGHA</sequence>
<keyword evidence="1" id="KW-1133">Transmembrane helix</keyword>
<feature type="transmembrane region" description="Helical" evidence="1">
    <location>
        <begin position="12"/>
        <end position="32"/>
    </location>
</feature>
<dbReference type="Pfam" id="PF00756">
    <property type="entry name" value="Esterase"/>
    <property type="match status" value="1"/>
</dbReference>
<evidence type="ECO:0000313" key="3">
    <source>
        <dbReference type="Proteomes" id="UP000316298"/>
    </source>
</evidence>